<feature type="compositionally biased region" description="Basic and acidic residues" evidence="1">
    <location>
        <begin position="230"/>
        <end position="239"/>
    </location>
</feature>
<keyword evidence="3" id="KW-1185">Reference proteome</keyword>
<dbReference type="Proteomes" id="UP000530424">
    <property type="component" value="Unassembled WGS sequence"/>
</dbReference>
<feature type="region of interest" description="Disordered" evidence="1">
    <location>
        <begin position="168"/>
        <end position="278"/>
    </location>
</feature>
<evidence type="ECO:0000313" key="3">
    <source>
        <dbReference type="Proteomes" id="UP000530424"/>
    </source>
</evidence>
<reference evidence="2 3" key="1">
    <citation type="submission" date="2020-07" db="EMBL/GenBank/DDBJ databases">
        <title>Sequencing the genomes of 1000 actinobacteria strains.</title>
        <authorList>
            <person name="Klenk H.-P."/>
        </authorList>
    </citation>
    <scope>NUCLEOTIDE SEQUENCE [LARGE SCALE GENOMIC DNA]</scope>
    <source>
        <strain evidence="2 3">DSM 103833</strain>
    </source>
</reference>
<name>A0A853C748_9ACTN</name>
<protein>
    <submittedName>
        <fullName evidence="2">Uncharacterized protein</fullName>
    </submittedName>
</protein>
<feature type="compositionally biased region" description="Basic and acidic residues" evidence="1">
    <location>
        <begin position="181"/>
        <end position="223"/>
    </location>
</feature>
<sequence length="278" mass="29518">MNTDVPGSPESCHAAADALSLLARHLERAGRLATGGAHTSEADFDGRTADAYRAACATLAADASAHAATARRSAGALASYGEDLAAVQRVMERVRTSAGVHGLLQGTELVPPTIPTPHQRDVFERLSAIVADARAHLERARDRLSAAFPGQPFPADYGNVLLPPVGEPVGPFLFPPPESAWPREEQPDESRPDGPRRDGREGDGDCGAEREDRPEAPDERPDVTDGVDPQLDHAPEPEPRSPQGDGAGSDDTDVMSYRDPDDTRPFGDVLRPAPEPVP</sequence>
<feature type="compositionally biased region" description="Basic and acidic residues" evidence="1">
    <location>
        <begin position="256"/>
        <end position="265"/>
    </location>
</feature>
<accession>A0A853C748</accession>
<dbReference type="AlphaFoldDB" id="A0A853C748"/>
<proteinExistence type="predicted"/>
<evidence type="ECO:0000256" key="1">
    <source>
        <dbReference type="SAM" id="MobiDB-lite"/>
    </source>
</evidence>
<comment type="caution">
    <text evidence="2">The sequence shown here is derived from an EMBL/GenBank/DDBJ whole genome shotgun (WGS) entry which is preliminary data.</text>
</comment>
<dbReference type="EMBL" id="JACCFP010000001">
    <property type="protein sequence ID" value="NYJ03059.1"/>
    <property type="molecule type" value="Genomic_DNA"/>
</dbReference>
<organism evidence="2 3">
    <name type="scientific">Nocardioides thalensis</name>
    <dbReference type="NCBI Taxonomy" id="1914755"/>
    <lineage>
        <taxon>Bacteria</taxon>
        <taxon>Bacillati</taxon>
        <taxon>Actinomycetota</taxon>
        <taxon>Actinomycetes</taxon>
        <taxon>Propionibacteriales</taxon>
        <taxon>Nocardioidaceae</taxon>
        <taxon>Nocardioides</taxon>
    </lineage>
</organism>
<evidence type="ECO:0000313" key="2">
    <source>
        <dbReference type="EMBL" id="NYJ03059.1"/>
    </source>
</evidence>
<gene>
    <name evidence="2" type="ORF">HNR19_003757</name>
</gene>
<dbReference type="RefSeq" id="WP_179669348.1">
    <property type="nucleotide sequence ID" value="NZ_JACCFP010000001.1"/>
</dbReference>